<proteinExistence type="predicted"/>
<dbReference type="PROSITE" id="PS51755">
    <property type="entry name" value="OMPR_PHOB"/>
    <property type="match status" value="1"/>
</dbReference>
<evidence type="ECO:0000259" key="9">
    <source>
        <dbReference type="PROSITE" id="PS51755"/>
    </source>
</evidence>
<keyword evidence="11" id="KW-1185">Reference proteome</keyword>
<evidence type="ECO:0000259" key="8">
    <source>
        <dbReference type="PROSITE" id="PS50110"/>
    </source>
</evidence>
<evidence type="ECO:0000256" key="7">
    <source>
        <dbReference type="PROSITE-ProRule" id="PRU01091"/>
    </source>
</evidence>
<dbReference type="InterPro" id="IPR036388">
    <property type="entry name" value="WH-like_DNA-bd_sf"/>
</dbReference>
<sequence length="226" mass="26858">MNENITIMLVEDDDVLKNELRNYLCKWGYAVTEPVDLQDITTEFHKPHPHVVLMDIGLPYFDGYYWCKKIREFSKVPILFISSRNDDRDKIMAITQGGDDYVEKPFNLELLRAKIDAILRRTYEYRIKKTLSLDTNLFFDYGTHDLTFQDRKIELTKSETRILIYLIEHKGEVVTREELMDQLWSTDEFVSDSTLTTLISRLRTKIAHYYKNDFIQTKKGQGYFIK</sequence>
<keyword evidence="2" id="KW-0805">Transcription regulation</keyword>
<dbReference type="SMART" id="SM00448">
    <property type="entry name" value="REC"/>
    <property type="match status" value="1"/>
</dbReference>
<dbReference type="RefSeq" id="WP_262065525.1">
    <property type="nucleotide sequence ID" value="NZ_JAMXOD010000005.1"/>
</dbReference>
<dbReference type="EMBL" id="JAMZFW010000005">
    <property type="protein sequence ID" value="MCP1101736.1"/>
    <property type="molecule type" value="Genomic_DNA"/>
</dbReference>
<feature type="domain" description="OmpR/PhoB-type" evidence="9">
    <location>
        <begin position="128"/>
        <end position="226"/>
    </location>
</feature>
<keyword evidence="3 7" id="KW-0238">DNA-binding</keyword>
<dbReference type="CDD" id="cd00383">
    <property type="entry name" value="trans_reg_C"/>
    <property type="match status" value="1"/>
</dbReference>
<feature type="domain" description="Response regulatory" evidence="8">
    <location>
        <begin position="6"/>
        <end position="119"/>
    </location>
</feature>
<dbReference type="SMART" id="SM00862">
    <property type="entry name" value="Trans_reg_C"/>
    <property type="match status" value="1"/>
</dbReference>
<organism evidence="10 11">
    <name type="scientific">Aequitasia blattaphilus</name>
    <dbReference type="NCBI Taxonomy" id="2949332"/>
    <lineage>
        <taxon>Bacteria</taxon>
        <taxon>Bacillati</taxon>
        <taxon>Bacillota</taxon>
        <taxon>Clostridia</taxon>
        <taxon>Lachnospirales</taxon>
        <taxon>Lachnospiraceae</taxon>
        <taxon>Aequitasia</taxon>
    </lineage>
</organism>
<comment type="caution">
    <text evidence="10">The sequence shown here is derived from an EMBL/GenBank/DDBJ whole genome shotgun (WGS) entry which is preliminary data.</text>
</comment>
<evidence type="ECO:0000256" key="1">
    <source>
        <dbReference type="ARBA" id="ARBA00018672"/>
    </source>
</evidence>
<dbReference type="SUPFAM" id="SSF52172">
    <property type="entry name" value="CheY-like"/>
    <property type="match status" value="1"/>
</dbReference>
<dbReference type="InterPro" id="IPR011006">
    <property type="entry name" value="CheY-like_superfamily"/>
</dbReference>
<feature type="modified residue" description="4-aspartylphosphate" evidence="6">
    <location>
        <position position="55"/>
    </location>
</feature>
<reference evidence="10 11" key="1">
    <citation type="journal article" date="2022" name="Genome Biol. Evol.">
        <title>Host diet, physiology and behaviors set the stage for Lachnospiraceae cladogenesis.</title>
        <authorList>
            <person name="Vera-Ponce De Leon A."/>
            <person name="Schneider M."/>
            <person name="Jahnes B.C."/>
            <person name="Sadowski V."/>
            <person name="Camuy-Velez L.A."/>
            <person name="Duan J."/>
            <person name="Sabree Z.L."/>
        </authorList>
    </citation>
    <scope>NUCLEOTIDE SEQUENCE [LARGE SCALE GENOMIC DNA]</scope>
    <source>
        <strain evidence="10 11">PAL113</strain>
    </source>
</reference>
<dbReference type="Gene3D" id="6.10.250.690">
    <property type="match status" value="1"/>
</dbReference>
<evidence type="ECO:0000313" key="10">
    <source>
        <dbReference type="EMBL" id="MCP1101736.1"/>
    </source>
</evidence>
<keyword evidence="4" id="KW-0804">Transcription</keyword>
<dbReference type="InterPro" id="IPR001867">
    <property type="entry name" value="OmpR/PhoB-type_DNA-bd"/>
</dbReference>
<dbReference type="PROSITE" id="PS50110">
    <property type="entry name" value="RESPONSE_REGULATORY"/>
    <property type="match status" value="1"/>
</dbReference>
<protein>
    <recommendedName>
        <fullName evidence="1">Stage 0 sporulation protein A homolog</fullName>
    </recommendedName>
</protein>
<keyword evidence="6" id="KW-0597">Phosphoprotein</keyword>
<dbReference type="SUPFAM" id="SSF46894">
    <property type="entry name" value="C-terminal effector domain of the bipartite response regulators"/>
    <property type="match status" value="1"/>
</dbReference>
<dbReference type="Pfam" id="PF00072">
    <property type="entry name" value="Response_reg"/>
    <property type="match status" value="1"/>
</dbReference>
<evidence type="ECO:0000256" key="3">
    <source>
        <dbReference type="ARBA" id="ARBA00023125"/>
    </source>
</evidence>
<evidence type="ECO:0000256" key="4">
    <source>
        <dbReference type="ARBA" id="ARBA00023163"/>
    </source>
</evidence>
<name>A0ABT1EA41_9FIRM</name>
<gene>
    <name evidence="10" type="ORF">NK125_04820</name>
</gene>
<dbReference type="InterPro" id="IPR016032">
    <property type="entry name" value="Sig_transdc_resp-reg_C-effctor"/>
</dbReference>
<dbReference type="InterPro" id="IPR039420">
    <property type="entry name" value="WalR-like"/>
</dbReference>
<comment type="function">
    <text evidence="5">May play the central regulatory role in sporulation. It may be an element of the effector pathway responsible for the activation of sporulation genes in response to nutritional stress. Spo0A may act in concert with spo0H (a sigma factor) to control the expression of some genes that are critical to the sporulation process.</text>
</comment>
<dbReference type="Gene3D" id="1.10.10.10">
    <property type="entry name" value="Winged helix-like DNA-binding domain superfamily/Winged helix DNA-binding domain"/>
    <property type="match status" value="1"/>
</dbReference>
<dbReference type="Proteomes" id="UP001523566">
    <property type="component" value="Unassembled WGS sequence"/>
</dbReference>
<evidence type="ECO:0000313" key="11">
    <source>
        <dbReference type="Proteomes" id="UP001523566"/>
    </source>
</evidence>
<dbReference type="PANTHER" id="PTHR48111">
    <property type="entry name" value="REGULATOR OF RPOS"/>
    <property type="match status" value="1"/>
</dbReference>
<dbReference type="InterPro" id="IPR001789">
    <property type="entry name" value="Sig_transdc_resp-reg_receiver"/>
</dbReference>
<evidence type="ECO:0000256" key="5">
    <source>
        <dbReference type="ARBA" id="ARBA00024867"/>
    </source>
</evidence>
<evidence type="ECO:0000256" key="2">
    <source>
        <dbReference type="ARBA" id="ARBA00023015"/>
    </source>
</evidence>
<dbReference type="PANTHER" id="PTHR48111:SF43">
    <property type="entry name" value="STAGE 0 SPORULATION PROTEIN A HOMOLOG"/>
    <property type="match status" value="1"/>
</dbReference>
<evidence type="ECO:0000256" key="6">
    <source>
        <dbReference type="PROSITE-ProRule" id="PRU00169"/>
    </source>
</evidence>
<accession>A0ABT1EA41</accession>
<feature type="DNA-binding region" description="OmpR/PhoB-type" evidence="7">
    <location>
        <begin position="128"/>
        <end position="226"/>
    </location>
</feature>
<dbReference type="Pfam" id="PF00486">
    <property type="entry name" value="Trans_reg_C"/>
    <property type="match status" value="1"/>
</dbReference>
<dbReference type="Gene3D" id="3.40.50.2300">
    <property type="match status" value="1"/>
</dbReference>